<dbReference type="InterPro" id="IPR011009">
    <property type="entry name" value="Kinase-like_dom_sf"/>
</dbReference>
<keyword evidence="2" id="KW-1185">Reference proteome</keyword>
<dbReference type="Proteomes" id="UP000322225">
    <property type="component" value="Chromosome 4"/>
</dbReference>
<reference evidence="1" key="1">
    <citation type="submission" date="2017-08" db="EMBL/GenBank/DDBJ databases">
        <authorList>
            <person name="Cuomo C."/>
            <person name="Billmyre B."/>
            <person name="Heitman J."/>
        </authorList>
    </citation>
    <scope>NUCLEOTIDE SEQUENCE</scope>
    <source>
        <strain evidence="1">CBS 12478</strain>
    </source>
</reference>
<dbReference type="SUPFAM" id="SSF56112">
    <property type="entry name" value="Protein kinase-like (PK-like)"/>
    <property type="match status" value="1"/>
</dbReference>
<dbReference type="EMBL" id="CP144054">
    <property type="protein sequence ID" value="WWD17599.1"/>
    <property type="molecule type" value="Genomic_DNA"/>
</dbReference>
<evidence type="ECO:0000313" key="1">
    <source>
        <dbReference type="EMBL" id="WWD17599.1"/>
    </source>
</evidence>
<dbReference type="RefSeq" id="XP_031857217.2">
    <property type="nucleotide sequence ID" value="XM_032008500.2"/>
</dbReference>
<dbReference type="KEGG" id="ksn:43592672"/>
<evidence type="ECO:0008006" key="3">
    <source>
        <dbReference type="Google" id="ProtNLM"/>
    </source>
</evidence>
<evidence type="ECO:0000313" key="2">
    <source>
        <dbReference type="Proteomes" id="UP000322225"/>
    </source>
</evidence>
<accession>A0AAJ8LGW6</accession>
<name>A0AAJ8LGW6_9TREE</name>
<proteinExistence type="predicted"/>
<dbReference type="PANTHER" id="PTHR21310">
    <property type="entry name" value="AMINOGLYCOSIDE PHOSPHOTRANSFERASE-RELATED-RELATED"/>
    <property type="match status" value="1"/>
</dbReference>
<sequence length="465" mass="52996">MRICDTIDCRQQSLFRYGACQHCWKHFCRAHIKDSTIHECVGSSHSKIVERTAIRQAKLMESETKCIELIDLEEVTKAAESLRPGCNAICPIKLSRDTVVGQGSNFHFPVGFNDGVKWMVRVRRQVWDGPCTAALRINAASEVATLRHMKTNGLAVPQAWLPPKSADAPEQFIYFFEEYAEGRPAPKRKPSDVSPINSQDSTLVDSLARWFCALETVSFPRFGSLHFEDDDESIMVGPFVRKFEDLVMSPFFIKAQPTAKLMYLALIDNMIQQTLDGVRYPADREIEAYLALLEVRSLVAGCDALDSERGYLKHGDDKGDQWMLNDEGCIASVIDWEWSFITCKADAFAPPYAFVDNDFLVKGSNVLNHREQALAYAYEQLDRHDLAECVRKGKKFQHLYHFLRMEKIRANQMRAMRRAFLGEELGELPPPMTKQEYIETLENRFGEDVGLAKLKTRASSKKQDM</sequence>
<dbReference type="GeneID" id="43592672"/>
<protein>
    <recommendedName>
        <fullName evidence="3">Aminoglycoside phosphotransferase domain-containing protein</fullName>
    </recommendedName>
</protein>
<dbReference type="AlphaFoldDB" id="A0AAJ8LGW6"/>
<dbReference type="PANTHER" id="PTHR21310:SF15">
    <property type="entry name" value="AMINOGLYCOSIDE PHOSPHOTRANSFERASE DOMAIN-CONTAINING PROTEIN"/>
    <property type="match status" value="1"/>
</dbReference>
<reference evidence="1" key="2">
    <citation type="submission" date="2024-01" db="EMBL/GenBank/DDBJ databases">
        <title>Comparative genomics of Cryptococcus and Kwoniella reveals pathogenesis evolution and contrasting modes of karyotype evolution via chromosome fusion or intercentromeric recombination.</title>
        <authorList>
            <person name="Coelho M.A."/>
            <person name="David-Palma M."/>
            <person name="Shea T."/>
            <person name="Bowers K."/>
            <person name="McGinley-Smith S."/>
            <person name="Mohammad A.W."/>
            <person name="Gnirke A."/>
            <person name="Yurkov A.M."/>
            <person name="Nowrousian M."/>
            <person name="Sun S."/>
            <person name="Cuomo C.A."/>
            <person name="Heitman J."/>
        </authorList>
    </citation>
    <scope>NUCLEOTIDE SEQUENCE</scope>
    <source>
        <strain evidence="1">CBS 12478</strain>
    </source>
</reference>
<gene>
    <name evidence="1" type="ORF">CI109_102040</name>
</gene>
<organism evidence="1 2">
    <name type="scientific">Kwoniella shandongensis</name>
    <dbReference type="NCBI Taxonomy" id="1734106"/>
    <lineage>
        <taxon>Eukaryota</taxon>
        <taxon>Fungi</taxon>
        <taxon>Dikarya</taxon>
        <taxon>Basidiomycota</taxon>
        <taxon>Agaricomycotina</taxon>
        <taxon>Tremellomycetes</taxon>
        <taxon>Tremellales</taxon>
        <taxon>Cryptococcaceae</taxon>
        <taxon>Kwoniella</taxon>
    </lineage>
</organism>
<dbReference type="InterPro" id="IPR051678">
    <property type="entry name" value="AGP_Transferase"/>
</dbReference>